<protein>
    <submittedName>
        <fullName evidence="7">Amino acid--tRNA ligase-related protein</fullName>
    </submittedName>
</protein>
<evidence type="ECO:0000256" key="4">
    <source>
        <dbReference type="ARBA" id="ARBA00023146"/>
    </source>
</evidence>
<dbReference type="InterPro" id="IPR004364">
    <property type="entry name" value="Aa-tRNA-synt_II"/>
</dbReference>
<dbReference type="InterPro" id="IPR044136">
    <property type="entry name" value="Lys-tRNA-ligase_II_N"/>
</dbReference>
<keyword evidence="8" id="KW-1185">Reference proteome</keyword>
<dbReference type="EMBL" id="JBHSNZ010000026">
    <property type="protein sequence ID" value="MFC5811685.1"/>
    <property type="molecule type" value="Genomic_DNA"/>
</dbReference>
<dbReference type="PANTHER" id="PTHR42918">
    <property type="entry name" value="LYSYL-TRNA SYNTHETASE"/>
    <property type="match status" value="1"/>
</dbReference>
<dbReference type="SUPFAM" id="SSF55681">
    <property type="entry name" value="Class II aaRS and biotin synthetases"/>
    <property type="match status" value="1"/>
</dbReference>
<dbReference type="Pfam" id="PF00152">
    <property type="entry name" value="tRNA-synt_2"/>
    <property type="match status" value="1"/>
</dbReference>
<dbReference type="InterPro" id="IPR012340">
    <property type="entry name" value="NA-bd_OB-fold"/>
</dbReference>
<evidence type="ECO:0000313" key="7">
    <source>
        <dbReference type="EMBL" id="MFC5811685.1"/>
    </source>
</evidence>
<evidence type="ECO:0000256" key="3">
    <source>
        <dbReference type="ARBA" id="ARBA00022840"/>
    </source>
</evidence>
<evidence type="ECO:0000256" key="2">
    <source>
        <dbReference type="ARBA" id="ARBA00022741"/>
    </source>
</evidence>
<accession>A0ABW1BET5</accession>
<dbReference type="GO" id="GO:0016874">
    <property type="term" value="F:ligase activity"/>
    <property type="evidence" value="ECO:0007669"/>
    <property type="project" value="UniProtKB-KW"/>
</dbReference>
<dbReference type="PRINTS" id="PR00982">
    <property type="entry name" value="TRNASYNTHLYS"/>
</dbReference>
<dbReference type="InterPro" id="IPR018149">
    <property type="entry name" value="Lys-tRNA-synth_II_C"/>
</dbReference>
<dbReference type="Gene3D" id="2.40.50.140">
    <property type="entry name" value="Nucleic acid-binding proteins"/>
    <property type="match status" value="1"/>
</dbReference>
<dbReference type="InterPro" id="IPR045864">
    <property type="entry name" value="aa-tRNA-synth_II/BPL/LPL"/>
</dbReference>
<reference evidence="8" key="1">
    <citation type="journal article" date="2019" name="Int. J. Syst. Evol. Microbiol.">
        <title>The Global Catalogue of Microorganisms (GCM) 10K type strain sequencing project: providing services to taxonomists for standard genome sequencing and annotation.</title>
        <authorList>
            <consortium name="The Broad Institute Genomics Platform"/>
            <consortium name="The Broad Institute Genome Sequencing Center for Infectious Disease"/>
            <person name="Wu L."/>
            <person name="Ma J."/>
        </authorList>
    </citation>
    <scope>NUCLEOTIDE SEQUENCE [LARGE SCALE GENOMIC DNA]</scope>
    <source>
        <strain evidence="8">JCM 9918</strain>
    </source>
</reference>
<keyword evidence="4" id="KW-0030">Aminoacyl-tRNA synthetase</keyword>
<evidence type="ECO:0000256" key="1">
    <source>
        <dbReference type="ARBA" id="ARBA00022598"/>
    </source>
</evidence>
<dbReference type="InterPro" id="IPR006195">
    <property type="entry name" value="aa-tRNA-synth_II"/>
</dbReference>
<feature type="region of interest" description="Disordered" evidence="5">
    <location>
        <begin position="464"/>
        <end position="491"/>
    </location>
</feature>
<organism evidence="7 8">
    <name type="scientific">Streptomyces heilongjiangensis</name>
    <dbReference type="NCBI Taxonomy" id="945052"/>
    <lineage>
        <taxon>Bacteria</taxon>
        <taxon>Bacillati</taxon>
        <taxon>Actinomycetota</taxon>
        <taxon>Actinomycetes</taxon>
        <taxon>Kitasatosporales</taxon>
        <taxon>Streptomycetaceae</taxon>
        <taxon>Streptomyces</taxon>
    </lineage>
</organism>
<keyword evidence="2" id="KW-0547">Nucleotide-binding</keyword>
<name>A0ABW1BET5_9ACTN</name>
<comment type="caution">
    <text evidence="7">The sequence shown here is derived from an EMBL/GenBank/DDBJ whole genome shotgun (WGS) entry which is preliminary data.</text>
</comment>
<evidence type="ECO:0000259" key="6">
    <source>
        <dbReference type="PROSITE" id="PS50862"/>
    </source>
</evidence>
<dbReference type="Gene3D" id="3.30.930.10">
    <property type="entry name" value="Bira Bifunctional Protein, Domain 2"/>
    <property type="match status" value="1"/>
</dbReference>
<dbReference type="InterPro" id="IPR004365">
    <property type="entry name" value="NA-bd_OB_tRNA"/>
</dbReference>
<dbReference type="Pfam" id="PF01336">
    <property type="entry name" value="tRNA_anti-codon"/>
    <property type="match status" value="1"/>
</dbReference>
<gene>
    <name evidence="7" type="ORF">ACFQGO_29975</name>
</gene>
<dbReference type="RefSeq" id="WP_272171479.1">
    <property type="nucleotide sequence ID" value="NZ_JAQOSL010000031.1"/>
</dbReference>
<dbReference type="PROSITE" id="PS50862">
    <property type="entry name" value="AA_TRNA_LIGASE_II"/>
    <property type="match status" value="1"/>
</dbReference>
<keyword evidence="1 7" id="KW-0436">Ligase</keyword>
<dbReference type="SUPFAM" id="SSF50249">
    <property type="entry name" value="Nucleic acid-binding proteins"/>
    <property type="match status" value="1"/>
</dbReference>
<evidence type="ECO:0000313" key="8">
    <source>
        <dbReference type="Proteomes" id="UP001596112"/>
    </source>
</evidence>
<dbReference type="CDD" id="cd04322">
    <property type="entry name" value="LysRS_N"/>
    <property type="match status" value="1"/>
</dbReference>
<evidence type="ECO:0000256" key="5">
    <source>
        <dbReference type="SAM" id="MobiDB-lite"/>
    </source>
</evidence>
<proteinExistence type="predicted"/>
<sequence>MHRLYDGLLPGTATGDTAVLVGRVVAHRAHGGMGFVDLADSSGDIQLILSDDTVESPGLYARWQADVDLGDHVGVTGEVVTSRTGALSLRVTRWELATKALRPLPGPARARHRSLRTRGPQGGERLALYQRMMLDRREAARFRGRAAVLRAVRDELHSDGYVEADTPLLHPVPGGTARPFRTMMNAWRIPLYLRGSTELYLKRLVIGGAERVFELGHVFRNEGTGVANHPEFTVCEGYAAHTDYTAGAETVERLVRAAATAVQEAEGPTRVTRTVLGGSGDRPDQRNRPFTRVTLHRLLSESLGAPVASDTSAATFAHHARRLGLDAPAGTPASALALLLFRKVVRPTLTEPTFVLDLPSRAARFARPCSGAPDLVEAWSLVLAGTDIGQGCTELTDPVEQRHRLTEQQREPGLEHLLLDEDFLAALEHGLPPLGGFSLGVDRLIGALRDDGRRLSDQQCLALERVGTRGRTDGEAPGQGAEQETDRSEAS</sequence>
<feature type="domain" description="Aminoacyl-transfer RNA synthetases class-II family profile" evidence="6">
    <location>
        <begin position="145"/>
        <end position="448"/>
    </location>
</feature>
<keyword evidence="3" id="KW-0067">ATP-binding</keyword>
<dbReference type="Proteomes" id="UP001596112">
    <property type="component" value="Unassembled WGS sequence"/>
</dbReference>
<dbReference type="PANTHER" id="PTHR42918:SF15">
    <property type="entry name" value="LYSINE--TRNA LIGASE, CHLOROPLASTIC_MITOCHONDRIAL"/>
    <property type="match status" value="1"/>
</dbReference>